<accession>A0A8S9N2M8</accession>
<evidence type="ECO:0000256" key="2">
    <source>
        <dbReference type="SAM" id="Phobius"/>
    </source>
</evidence>
<name>A0A8S9N2M8_BRACR</name>
<feature type="transmembrane region" description="Helical" evidence="2">
    <location>
        <begin position="9"/>
        <end position="31"/>
    </location>
</feature>
<organism evidence="3 4">
    <name type="scientific">Brassica cretica</name>
    <name type="common">Mustard</name>
    <dbReference type="NCBI Taxonomy" id="69181"/>
    <lineage>
        <taxon>Eukaryota</taxon>
        <taxon>Viridiplantae</taxon>
        <taxon>Streptophyta</taxon>
        <taxon>Embryophyta</taxon>
        <taxon>Tracheophyta</taxon>
        <taxon>Spermatophyta</taxon>
        <taxon>Magnoliopsida</taxon>
        <taxon>eudicotyledons</taxon>
        <taxon>Gunneridae</taxon>
        <taxon>Pentapetalae</taxon>
        <taxon>rosids</taxon>
        <taxon>malvids</taxon>
        <taxon>Brassicales</taxon>
        <taxon>Brassicaceae</taxon>
        <taxon>Brassiceae</taxon>
        <taxon>Brassica</taxon>
    </lineage>
</organism>
<reference evidence="3" key="1">
    <citation type="submission" date="2019-12" db="EMBL/GenBank/DDBJ databases">
        <title>Genome sequencing and annotation of Brassica cretica.</title>
        <authorList>
            <person name="Studholme D.J."/>
            <person name="Sarris P."/>
        </authorList>
    </citation>
    <scope>NUCLEOTIDE SEQUENCE</scope>
    <source>
        <strain evidence="3">PFS-109/04</strain>
        <tissue evidence="3">Leaf</tissue>
    </source>
</reference>
<evidence type="ECO:0000256" key="1">
    <source>
        <dbReference type="SAM" id="MobiDB-lite"/>
    </source>
</evidence>
<gene>
    <name evidence="3" type="ORF">F2Q69_00055947</name>
</gene>
<dbReference type="AlphaFoldDB" id="A0A8S9N2M8"/>
<dbReference type="EMBL" id="QGKX02002183">
    <property type="protein sequence ID" value="KAF3488068.1"/>
    <property type="molecule type" value="Genomic_DNA"/>
</dbReference>
<evidence type="ECO:0000313" key="3">
    <source>
        <dbReference type="EMBL" id="KAF3488068.1"/>
    </source>
</evidence>
<dbReference type="Proteomes" id="UP000712600">
    <property type="component" value="Unassembled WGS sequence"/>
</dbReference>
<sequence>MLLVARPAILLKVIVVTTTSGLLFLKFALYICSVHLLPHYDDVSEQLFVLTLAGFKSGKGNPLRHRSGTGFHQHTNSASSCP</sequence>
<feature type="region of interest" description="Disordered" evidence="1">
    <location>
        <begin position="59"/>
        <end position="82"/>
    </location>
</feature>
<proteinExistence type="predicted"/>
<keyword evidence="2" id="KW-1133">Transmembrane helix</keyword>
<feature type="compositionally biased region" description="Polar residues" evidence="1">
    <location>
        <begin position="70"/>
        <end position="82"/>
    </location>
</feature>
<evidence type="ECO:0000313" key="4">
    <source>
        <dbReference type="Proteomes" id="UP000712600"/>
    </source>
</evidence>
<protein>
    <submittedName>
        <fullName evidence="3">Uncharacterized protein</fullName>
    </submittedName>
</protein>
<keyword evidence="2" id="KW-0472">Membrane</keyword>
<keyword evidence="2" id="KW-0812">Transmembrane</keyword>
<comment type="caution">
    <text evidence="3">The sequence shown here is derived from an EMBL/GenBank/DDBJ whole genome shotgun (WGS) entry which is preliminary data.</text>
</comment>